<name>A0ABQ8TEJ7_PERAM</name>
<feature type="region of interest" description="Disordered" evidence="1">
    <location>
        <begin position="246"/>
        <end position="267"/>
    </location>
</feature>
<dbReference type="EMBL" id="JAJSOF020000011">
    <property type="protein sequence ID" value="KAJ4444546.1"/>
    <property type="molecule type" value="Genomic_DNA"/>
</dbReference>
<reference evidence="2 3" key="1">
    <citation type="journal article" date="2022" name="Allergy">
        <title>Genome assembly and annotation of Periplaneta americana reveal a comprehensive cockroach allergen profile.</title>
        <authorList>
            <person name="Wang L."/>
            <person name="Xiong Q."/>
            <person name="Saelim N."/>
            <person name="Wang L."/>
            <person name="Nong W."/>
            <person name="Wan A.T."/>
            <person name="Shi M."/>
            <person name="Liu X."/>
            <person name="Cao Q."/>
            <person name="Hui J.H.L."/>
            <person name="Sookrung N."/>
            <person name="Leung T.F."/>
            <person name="Tungtrongchitr A."/>
            <person name="Tsui S.K.W."/>
        </authorList>
    </citation>
    <scope>NUCLEOTIDE SEQUENCE [LARGE SCALE GENOMIC DNA]</scope>
    <source>
        <strain evidence="2">PWHHKU_190912</strain>
    </source>
</reference>
<gene>
    <name evidence="2" type="ORF">ANN_06341</name>
</gene>
<protein>
    <recommendedName>
        <fullName evidence="4">PiggyBac transposable element-derived protein domain-containing protein</fullName>
    </recommendedName>
</protein>
<organism evidence="2 3">
    <name type="scientific">Periplaneta americana</name>
    <name type="common">American cockroach</name>
    <name type="synonym">Blatta americana</name>
    <dbReference type="NCBI Taxonomy" id="6978"/>
    <lineage>
        <taxon>Eukaryota</taxon>
        <taxon>Metazoa</taxon>
        <taxon>Ecdysozoa</taxon>
        <taxon>Arthropoda</taxon>
        <taxon>Hexapoda</taxon>
        <taxon>Insecta</taxon>
        <taxon>Pterygota</taxon>
        <taxon>Neoptera</taxon>
        <taxon>Polyneoptera</taxon>
        <taxon>Dictyoptera</taxon>
        <taxon>Blattodea</taxon>
        <taxon>Blattoidea</taxon>
        <taxon>Blattidae</taxon>
        <taxon>Blattinae</taxon>
        <taxon>Periplaneta</taxon>
    </lineage>
</organism>
<feature type="compositionally biased region" description="Polar residues" evidence="1">
    <location>
        <begin position="134"/>
        <end position="145"/>
    </location>
</feature>
<keyword evidence="3" id="KW-1185">Reference proteome</keyword>
<comment type="caution">
    <text evidence="2">The sequence shown here is derived from an EMBL/GenBank/DDBJ whole genome shotgun (WGS) entry which is preliminary data.</text>
</comment>
<evidence type="ECO:0008006" key="4">
    <source>
        <dbReference type="Google" id="ProtNLM"/>
    </source>
</evidence>
<dbReference type="Proteomes" id="UP001148838">
    <property type="component" value="Unassembled WGS sequence"/>
</dbReference>
<evidence type="ECO:0000256" key="1">
    <source>
        <dbReference type="SAM" id="MobiDB-lite"/>
    </source>
</evidence>
<evidence type="ECO:0000313" key="3">
    <source>
        <dbReference type="Proteomes" id="UP001148838"/>
    </source>
</evidence>
<evidence type="ECO:0000313" key="2">
    <source>
        <dbReference type="EMBL" id="KAJ4444546.1"/>
    </source>
</evidence>
<proteinExistence type="predicted"/>
<feature type="region of interest" description="Disordered" evidence="1">
    <location>
        <begin position="130"/>
        <end position="151"/>
    </location>
</feature>
<sequence length="343" mass="40117">MNHMRTLRGKQKIGKIGECWICSERLPRGRKLIISKKIETDEEIAEKSKSRELLVTDEEIARELNTILSNALMIMTMMNTREKIQRRIFLKNLAKELVMENVVRRMSNPHVSRSLRARIKIFITERGVEVPPKEQQNQETRSGPASQKRKRYHICPSTNDNKHSTQCAACLRHVCKIHCKVVCTLANRDKSTHVCDLMTSYDIKIHSQHYPPSSHPAETFSWLQHSRSRKYGLPTEGMRIKHCDKEERARGKDRQREVQAQTNSGSGLRRLTSTTQKLIPWYDKSLNSNEDALKDEWLNEYFKDREEDGEYKVIFLNLLKQPELFFDYFRMSLQDASQIALLS</sequence>
<accession>A0ABQ8TEJ7</accession>
<feature type="compositionally biased region" description="Polar residues" evidence="1">
    <location>
        <begin position="258"/>
        <end position="267"/>
    </location>
</feature>
<feature type="compositionally biased region" description="Basic and acidic residues" evidence="1">
    <location>
        <begin position="246"/>
        <end position="257"/>
    </location>
</feature>